<dbReference type="SMART" id="SM00360">
    <property type="entry name" value="RRM"/>
    <property type="match status" value="1"/>
</dbReference>
<dbReference type="STRING" id="286115.A0A507DPS1"/>
<keyword evidence="4 6" id="KW-0694">RNA-binding</keyword>
<evidence type="ECO:0000256" key="8">
    <source>
        <dbReference type="SAM" id="MobiDB-lite"/>
    </source>
</evidence>
<keyword evidence="11" id="KW-1185">Reference proteome</keyword>
<evidence type="ECO:0000256" key="3">
    <source>
        <dbReference type="ARBA" id="ARBA00022540"/>
    </source>
</evidence>
<dbReference type="SUPFAM" id="SSF82171">
    <property type="entry name" value="DPP6 N-terminal domain-like"/>
    <property type="match status" value="1"/>
</dbReference>
<evidence type="ECO:0000313" key="11">
    <source>
        <dbReference type="Proteomes" id="UP000317494"/>
    </source>
</evidence>
<comment type="subunit">
    <text evidence="6 7">Component of the eukaryotic translation initiation factor 3 (eIF-3) complex.</text>
</comment>
<dbReference type="InterPro" id="IPR035979">
    <property type="entry name" value="RBD_domain_sf"/>
</dbReference>
<dbReference type="InterPro" id="IPR012677">
    <property type="entry name" value="Nucleotide-bd_a/b_plait_sf"/>
</dbReference>
<evidence type="ECO:0000256" key="5">
    <source>
        <dbReference type="ARBA" id="ARBA00022917"/>
    </source>
</evidence>
<dbReference type="GO" id="GO:0003723">
    <property type="term" value="F:RNA binding"/>
    <property type="evidence" value="ECO:0007669"/>
    <property type="project" value="UniProtKB-UniRule"/>
</dbReference>
<dbReference type="PROSITE" id="PS50102">
    <property type="entry name" value="RRM"/>
    <property type="match status" value="1"/>
</dbReference>
<dbReference type="PIRSF" id="PIRSF036424">
    <property type="entry name" value="eIF3b"/>
    <property type="match status" value="1"/>
</dbReference>
<dbReference type="PANTHER" id="PTHR14068">
    <property type="entry name" value="EUKARYOTIC TRANSLATION INITIATION FACTOR 3 EIF3 -RELATED"/>
    <property type="match status" value="1"/>
</dbReference>
<dbReference type="Gene3D" id="2.130.10.10">
    <property type="entry name" value="YVTN repeat-like/Quinoprotein amine dehydrogenase"/>
    <property type="match status" value="2"/>
</dbReference>
<comment type="caution">
    <text evidence="10">The sequence shown here is derived from an EMBL/GenBank/DDBJ whole genome shotgun (WGS) entry which is preliminary data.</text>
</comment>
<dbReference type="SUPFAM" id="SSF54928">
    <property type="entry name" value="RNA-binding domain, RBD"/>
    <property type="match status" value="1"/>
</dbReference>
<dbReference type="GO" id="GO:0031369">
    <property type="term" value="F:translation initiation factor binding"/>
    <property type="evidence" value="ECO:0007669"/>
    <property type="project" value="InterPro"/>
</dbReference>
<dbReference type="Gene3D" id="3.30.70.330">
    <property type="match status" value="1"/>
</dbReference>
<evidence type="ECO:0000256" key="6">
    <source>
        <dbReference type="HAMAP-Rule" id="MF_03001"/>
    </source>
</evidence>
<feature type="compositionally biased region" description="Acidic residues" evidence="8">
    <location>
        <begin position="655"/>
        <end position="673"/>
    </location>
</feature>
<dbReference type="InterPro" id="IPR011400">
    <property type="entry name" value="EIF3B"/>
</dbReference>
<dbReference type="EMBL" id="QEAN01000014">
    <property type="protein sequence ID" value="TPX53593.1"/>
    <property type="molecule type" value="Genomic_DNA"/>
</dbReference>
<dbReference type="GO" id="GO:0016282">
    <property type="term" value="C:eukaryotic 43S preinitiation complex"/>
    <property type="evidence" value="ECO:0007669"/>
    <property type="project" value="UniProtKB-UniRule"/>
</dbReference>
<dbReference type="InterPro" id="IPR000504">
    <property type="entry name" value="RRM_dom"/>
</dbReference>
<name>A0A507DPS1_9FUNG</name>
<accession>A0A507DPS1</accession>
<evidence type="ECO:0000256" key="2">
    <source>
        <dbReference type="ARBA" id="ARBA00022490"/>
    </source>
</evidence>
<dbReference type="HAMAP" id="MF_03001">
    <property type="entry name" value="eIF3b"/>
    <property type="match status" value="1"/>
</dbReference>
<feature type="region of interest" description="Disordered" evidence="8">
    <location>
        <begin position="649"/>
        <end position="673"/>
    </location>
</feature>
<proteinExistence type="inferred from homology"/>
<dbReference type="GO" id="GO:0003743">
    <property type="term" value="F:translation initiation factor activity"/>
    <property type="evidence" value="ECO:0007669"/>
    <property type="project" value="UniProtKB-UniRule"/>
</dbReference>
<keyword evidence="3 6" id="KW-0396">Initiation factor</keyword>
<dbReference type="GO" id="GO:0001732">
    <property type="term" value="P:formation of cytoplasmic translation initiation complex"/>
    <property type="evidence" value="ECO:0007669"/>
    <property type="project" value="UniProtKB-UniRule"/>
</dbReference>
<evidence type="ECO:0000313" key="10">
    <source>
        <dbReference type="EMBL" id="TPX53593.1"/>
    </source>
</evidence>
<comment type="function">
    <text evidence="6">RNA-binding component of the eukaryotic translation initiation factor 3 (eIF-3) complex, which is involved in protein synthesis of a specialized repertoire of mRNAs and, together with other initiation factors, stimulates binding of mRNA and methionyl-tRNAi to the 40S ribosome. The eIF-3 complex specifically targets and initiates translation of a subset of mRNAs involved in cell proliferation.</text>
</comment>
<evidence type="ECO:0000256" key="4">
    <source>
        <dbReference type="ARBA" id="ARBA00022884"/>
    </source>
</evidence>
<dbReference type="InterPro" id="IPR034363">
    <property type="entry name" value="eIF3B_RRM"/>
</dbReference>
<dbReference type="Pfam" id="PF00076">
    <property type="entry name" value="RRM_1"/>
    <property type="match status" value="1"/>
</dbReference>
<feature type="domain" description="RRM" evidence="9">
    <location>
        <begin position="50"/>
        <end position="137"/>
    </location>
</feature>
<comment type="similarity">
    <text evidence="6 7">Belongs to the eIF-3 subunit B family.</text>
</comment>
<organism evidence="10 11">
    <name type="scientific">Synchytrium endobioticum</name>
    <dbReference type="NCBI Taxonomy" id="286115"/>
    <lineage>
        <taxon>Eukaryota</taxon>
        <taxon>Fungi</taxon>
        <taxon>Fungi incertae sedis</taxon>
        <taxon>Chytridiomycota</taxon>
        <taxon>Chytridiomycota incertae sedis</taxon>
        <taxon>Chytridiomycetes</taxon>
        <taxon>Synchytriales</taxon>
        <taxon>Synchytriaceae</taxon>
        <taxon>Synchytrium</taxon>
    </lineage>
</organism>
<keyword evidence="2 6" id="KW-0963">Cytoplasm</keyword>
<dbReference type="Pfam" id="PF08662">
    <property type="entry name" value="eIF2A"/>
    <property type="match status" value="1"/>
</dbReference>
<dbReference type="InterPro" id="IPR013979">
    <property type="entry name" value="TIF_beta_prop-like"/>
</dbReference>
<dbReference type="Proteomes" id="UP000317494">
    <property type="component" value="Unassembled WGS sequence"/>
</dbReference>
<comment type="function">
    <text evidence="7">Component of the eukaryotic translation initiation factor 3 (eIF-3) complex, which is involved in protein synthesis and, together with other initiation factors, stimulates binding of mRNA and methionyl-tRNAi to the 40S ribosome.</text>
</comment>
<evidence type="ECO:0000256" key="1">
    <source>
        <dbReference type="ARBA" id="ARBA00004496"/>
    </source>
</evidence>
<dbReference type="GO" id="GO:0033290">
    <property type="term" value="C:eukaryotic 48S preinitiation complex"/>
    <property type="evidence" value="ECO:0007669"/>
    <property type="project" value="UniProtKB-UniRule"/>
</dbReference>
<dbReference type="GO" id="GO:0005852">
    <property type="term" value="C:eukaryotic translation initiation factor 3 complex"/>
    <property type="evidence" value="ECO:0007669"/>
    <property type="project" value="UniProtKB-UniRule"/>
</dbReference>
<dbReference type="FunFam" id="3.30.70.330:FF:000235">
    <property type="entry name" value="Eukaryotic translation initiation factor 3 subunit B"/>
    <property type="match status" value="1"/>
</dbReference>
<evidence type="ECO:0000256" key="7">
    <source>
        <dbReference type="PIRNR" id="PIRNR036424"/>
    </source>
</evidence>
<sequence length="673" mass="76870">MDMQCEVLQTSSDQSVLKRGAQTCLPCQTTPIPMGIILIYRVEMPSGFDRIVVVDGVPIVDEIKEQKLLNVLRKVFHDVGNIVQGGIYHPKDADSKKSKGFMFVEFETAEQAVKAVKVGNGHALDRMHTLSVNRFDDIENVTNMSDEYKDPEVVTLDEKEHLRSWLMDARARDQFVMLKQDEVAVSWNNKTEAPDVAQARQNWTENYVQWSSKGTYLATIHKQGVQLWGGPNWRRINKFAHPNVRLLDFSPNETFIVTWSSQPVKTPEGEFHHVIVWDVMTSSRLRSFAVDSVSLQPDSKTAAQPVLPDWPMFKWSYDDKYVARATSGPQGAISIYETPSMGLLDKKSIKIENLTSFGWSPGDHLIAYWTPDTGNIPARVTVQRIPSREIVRTKNLFNVLDAKMAWQSSGDYLLVKVDRAKTKKQAFTNCEIFRIKTKDIPVDVIEFKSGETIGKVCWEPQGDRFTVLSIDGPQTFVYLYEMQSASIGKVGTTPSVSEVTGSAKLIKQVERKGVNECVWSPKGRFFVLASVRSTGYLEFWDADEAVMMNSGTKLFSAAVPVFKQILWRPRPPTLLAKEDQRRIRKSMKEYSKEFDEADAATTSKASQQVVDRRLELWKEWREYRARCEDEYTKEKKVRVELFGFDPDEVSKMDEGDFEEAQEEIEEEIEEEGW</sequence>
<keyword evidence="5 6" id="KW-0648">Protein biosynthesis</keyword>
<dbReference type="CDD" id="cd12278">
    <property type="entry name" value="RRM_eIF3B"/>
    <property type="match status" value="1"/>
</dbReference>
<dbReference type="AlphaFoldDB" id="A0A507DPS1"/>
<dbReference type="InterPro" id="IPR015943">
    <property type="entry name" value="WD40/YVTN_repeat-like_dom_sf"/>
</dbReference>
<evidence type="ECO:0000259" key="9">
    <source>
        <dbReference type="PROSITE" id="PS50102"/>
    </source>
</evidence>
<comment type="subcellular location">
    <subcellularLocation>
        <location evidence="1 6 7">Cytoplasm</location>
    </subcellularLocation>
</comment>
<reference evidence="10 11" key="1">
    <citation type="journal article" date="2019" name="Sci. Rep.">
        <title>Comparative genomics of chytrid fungi reveal insights into the obligate biotrophic and pathogenic lifestyle of Synchytrium endobioticum.</title>
        <authorList>
            <person name="van de Vossenberg B.T.L.H."/>
            <person name="Warris S."/>
            <person name="Nguyen H.D.T."/>
            <person name="van Gent-Pelzer M.P.E."/>
            <person name="Joly D.L."/>
            <person name="van de Geest H.C."/>
            <person name="Bonants P.J.M."/>
            <person name="Smith D.S."/>
            <person name="Levesque C.A."/>
            <person name="van der Lee T.A.J."/>
        </authorList>
    </citation>
    <scope>NUCLEOTIDE SEQUENCE [LARGE SCALE GENOMIC DNA]</scope>
    <source>
        <strain evidence="10 11">MB42</strain>
    </source>
</reference>
<gene>
    <name evidence="6" type="primary">PRT1</name>
    <name evidence="10" type="ORF">SeMB42_g00687</name>
</gene>
<protein>
    <recommendedName>
        <fullName evidence="6">Eukaryotic translation initiation factor 3 subunit B</fullName>
        <shortName evidence="6">eIF3b</shortName>
    </recommendedName>
    <alternativeName>
        <fullName evidence="6">Eukaryotic translation initiation factor 3 90 kDa subunit homolog</fullName>
        <shortName evidence="6">eIF3 p90</shortName>
    </alternativeName>
    <alternativeName>
        <fullName evidence="6">Translation initiation factor eIF3, p90 subunit homolog</fullName>
    </alternativeName>
</protein>
<dbReference type="PANTHER" id="PTHR14068:SF0">
    <property type="entry name" value="EUKARYOTIC TRANSLATION INITIATION FACTOR 3 SUBUNIT B"/>
    <property type="match status" value="1"/>
</dbReference>
<dbReference type="VEuPathDB" id="FungiDB:SeMB42_g00687"/>